<sequence>MTPALNAPLPDACADDDGPGYTLHRGSTPLLVSVPHAGTWIPPALHDAYTERALRVEDTDWCLGALYAFARDLGASLIVPRASRYLIDLNRPPTDAPMYPGANNTGLCPTVSFEGRPIYREGRAPDAAEIARRRDAWWHPYHAALRTELDRLHARHGHALLFDGHSIRPELPWLFDGRLPDLNLGTADGRACSPSLRQALRDVLAAQPHFSWVVDGRFKGGHITRHHGQPAQGVQAVQLEMGWQCCMDEQMPATGQPRLDPARVARLQPVLAALLRTMIDWRPETAA</sequence>
<dbReference type="SUPFAM" id="SSF53187">
    <property type="entry name" value="Zn-dependent exopeptidases"/>
    <property type="match status" value="1"/>
</dbReference>
<reference evidence="1 2" key="1">
    <citation type="submission" date="2024-04" db="EMBL/GenBank/DDBJ databases">
        <title>Novel species of the genus Ideonella isolated from streams.</title>
        <authorList>
            <person name="Lu H."/>
        </authorList>
    </citation>
    <scope>NUCLEOTIDE SEQUENCE [LARGE SCALE GENOMIC DNA]</scope>
    <source>
        <strain evidence="1 2">BYS139W</strain>
    </source>
</reference>
<dbReference type="EMBL" id="JBBUTF010000026">
    <property type="protein sequence ID" value="MEK8028583.1"/>
    <property type="molecule type" value="Genomic_DNA"/>
</dbReference>
<accession>A0ABU9BF73</accession>
<proteinExistence type="predicted"/>
<organism evidence="1 2">
    <name type="scientific">Pseudaquabacterium rugosum</name>
    <dbReference type="NCBI Taxonomy" id="2984194"/>
    <lineage>
        <taxon>Bacteria</taxon>
        <taxon>Pseudomonadati</taxon>
        <taxon>Pseudomonadota</taxon>
        <taxon>Betaproteobacteria</taxon>
        <taxon>Burkholderiales</taxon>
        <taxon>Sphaerotilaceae</taxon>
        <taxon>Pseudaquabacterium</taxon>
    </lineage>
</organism>
<dbReference type="Gene3D" id="3.40.630.40">
    <property type="entry name" value="Zn-dependent exopeptidases"/>
    <property type="match status" value="1"/>
</dbReference>
<keyword evidence="1" id="KW-0378">Hydrolase</keyword>
<protein>
    <submittedName>
        <fullName evidence="1">N-formylglutamate deformylase</fullName>
        <ecNumber evidence="1">3.5.1.68</ecNumber>
    </submittedName>
</protein>
<dbReference type="EC" id="3.5.1.68" evidence="1"/>
<name>A0ABU9BF73_9BURK</name>
<dbReference type="InterPro" id="IPR007709">
    <property type="entry name" value="N-FG_amidohydro"/>
</dbReference>
<gene>
    <name evidence="1" type="primary">hutG</name>
    <name evidence="1" type="ORF">AACH11_21705</name>
</gene>
<comment type="caution">
    <text evidence="1">The sequence shown here is derived from an EMBL/GenBank/DDBJ whole genome shotgun (WGS) entry which is preliminary data.</text>
</comment>
<keyword evidence="2" id="KW-1185">Reference proteome</keyword>
<dbReference type="RefSeq" id="WP_341376368.1">
    <property type="nucleotide sequence ID" value="NZ_JBBUTF010000026.1"/>
</dbReference>
<dbReference type="InterPro" id="IPR010247">
    <property type="entry name" value="HutG_amidohyd"/>
</dbReference>
<evidence type="ECO:0000313" key="1">
    <source>
        <dbReference type="EMBL" id="MEK8028583.1"/>
    </source>
</evidence>
<dbReference type="NCBIfam" id="TIGR02017">
    <property type="entry name" value="hutG_amidohyd"/>
    <property type="match status" value="1"/>
</dbReference>
<dbReference type="GO" id="GO:0050129">
    <property type="term" value="F:N-formylglutamate deformylase activity"/>
    <property type="evidence" value="ECO:0007669"/>
    <property type="project" value="UniProtKB-EC"/>
</dbReference>
<evidence type="ECO:0000313" key="2">
    <source>
        <dbReference type="Proteomes" id="UP001368500"/>
    </source>
</evidence>
<dbReference type="Pfam" id="PF05013">
    <property type="entry name" value="FGase"/>
    <property type="match status" value="1"/>
</dbReference>
<dbReference type="Proteomes" id="UP001368500">
    <property type="component" value="Unassembled WGS sequence"/>
</dbReference>